<protein>
    <submittedName>
        <fullName evidence="2">Uncharacterized protein</fullName>
    </submittedName>
</protein>
<comment type="caution">
    <text evidence="2">The sequence shown here is derived from an EMBL/GenBank/DDBJ whole genome shotgun (WGS) entry which is preliminary data.</text>
</comment>
<keyword evidence="3" id="KW-1185">Reference proteome</keyword>
<gene>
    <name evidence="2" type="ORF">KB213_03210</name>
</gene>
<dbReference type="EMBL" id="JAGRQH010000002">
    <property type="protein sequence ID" value="MBR0559069.1"/>
    <property type="molecule type" value="Genomic_DNA"/>
</dbReference>
<keyword evidence="1" id="KW-0812">Transmembrane</keyword>
<feature type="transmembrane region" description="Helical" evidence="1">
    <location>
        <begin position="133"/>
        <end position="155"/>
    </location>
</feature>
<evidence type="ECO:0000256" key="1">
    <source>
        <dbReference type="SAM" id="Phobius"/>
    </source>
</evidence>
<organism evidence="2 3">
    <name type="scientific">Neokomagataea anthophila</name>
    <dbReference type="NCBI Taxonomy" id="2826925"/>
    <lineage>
        <taxon>Bacteria</taxon>
        <taxon>Pseudomonadati</taxon>
        <taxon>Pseudomonadota</taxon>
        <taxon>Alphaproteobacteria</taxon>
        <taxon>Acetobacterales</taxon>
        <taxon>Acetobacteraceae</taxon>
        <taxon>Neokomagataea</taxon>
    </lineage>
</organism>
<accession>A0ABS5E580</accession>
<proteinExistence type="predicted"/>
<dbReference type="RefSeq" id="WP_211680639.1">
    <property type="nucleotide sequence ID" value="NZ_JAGRQH010000002.1"/>
</dbReference>
<reference evidence="2 3" key="1">
    <citation type="submission" date="2021-04" db="EMBL/GenBank/DDBJ databases">
        <title>The complete genome sequence of Neokomagataea sp. TBRC 2177.</title>
        <authorList>
            <person name="Charoenyingcharoen P."/>
            <person name="Yukphan P."/>
        </authorList>
    </citation>
    <scope>NUCLEOTIDE SEQUENCE [LARGE SCALE GENOMIC DNA]</scope>
    <source>
        <strain evidence="2 3">TBRC 2177</strain>
    </source>
</reference>
<name>A0ABS5E580_9PROT</name>
<evidence type="ECO:0000313" key="3">
    <source>
        <dbReference type="Proteomes" id="UP000677812"/>
    </source>
</evidence>
<dbReference type="Proteomes" id="UP000677812">
    <property type="component" value="Unassembled WGS sequence"/>
</dbReference>
<keyword evidence="1" id="KW-0472">Membrane</keyword>
<sequence length="168" mass="18688">MSTHRPDSGSPQLDPRETKILSDILALVLDEQSGTSENALNALKQRATRSNITGGALKNLFTHLIHTVGDPPHTQRHITQLTQRLQKADENMYRTARQNEALRTALHNAKQENTHLRHALSDKSSPFAWPKTTLIVTALFGLLLGIAGAEIIHTLTATPIHPRPLYFR</sequence>
<evidence type="ECO:0000313" key="2">
    <source>
        <dbReference type="EMBL" id="MBR0559069.1"/>
    </source>
</evidence>
<keyword evidence="1" id="KW-1133">Transmembrane helix</keyword>